<keyword evidence="4" id="KW-1185">Reference proteome</keyword>
<dbReference type="RefSeq" id="WP_226695192.1">
    <property type="nucleotide sequence ID" value="NZ_JAJAPX010000002.1"/>
</dbReference>
<gene>
    <name evidence="3" type="ORF">LG651_05715</name>
</gene>
<accession>A0A9X1L449</accession>
<comment type="caution">
    <text evidence="3">The sequence shown here is derived from an EMBL/GenBank/DDBJ whole genome shotgun (WGS) entry which is preliminary data.</text>
</comment>
<dbReference type="EMBL" id="JAJAPX010000002">
    <property type="protein sequence ID" value="MCB4807740.1"/>
    <property type="molecule type" value="Genomic_DNA"/>
</dbReference>
<dbReference type="AlphaFoldDB" id="A0A9X1L449"/>
<proteinExistence type="predicted"/>
<reference evidence="3" key="1">
    <citation type="submission" date="2021-10" db="EMBL/GenBank/DDBJ databases">
        <title>Tamlana sargassums sp. nov., and Tamlana laminarinivorans sp. nov., two new bacteria isolated from the brown alga.</title>
        <authorList>
            <person name="Li J."/>
        </authorList>
    </citation>
    <scope>NUCLEOTIDE SEQUENCE</scope>
    <source>
        <strain evidence="3">62-3</strain>
    </source>
</reference>
<dbReference type="Proteomes" id="UP001139286">
    <property type="component" value="Unassembled WGS sequence"/>
</dbReference>
<protein>
    <submittedName>
        <fullName evidence="3">DUF5012 domain-containing protein</fullName>
    </submittedName>
</protein>
<keyword evidence="1" id="KW-0732">Signal</keyword>
<evidence type="ECO:0000259" key="2">
    <source>
        <dbReference type="Pfam" id="PF16404"/>
    </source>
</evidence>
<feature type="domain" description="BT-2262-like C-terminal" evidence="2">
    <location>
        <begin position="136"/>
        <end position="233"/>
    </location>
</feature>
<dbReference type="InterPro" id="IPR032180">
    <property type="entry name" value="BT_2262-like_C"/>
</dbReference>
<evidence type="ECO:0000313" key="3">
    <source>
        <dbReference type="EMBL" id="MCB4807740.1"/>
    </source>
</evidence>
<dbReference type="Pfam" id="PF16404">
    <property type="entry name" value="BT_2262-like_C"/>
    <property type="match status" value="1"/>
</dbReference>
<feature type="signal peptide" evidence="1">
    <location>
        <begin position="1"/>
        <end position="20"/>
    </location>
</feature>
<feature type="chain" id="PRO_5040993896" evidence="1">
    <location>
        <begin position="21"/>
        <end position="247"/>
    </location>
</feature>
<evidence type="ECO:0000256" key="1">
    <source>
        <dbReference type="SAM" id="SignalP"/>
    </source>
</evidence>
<organism evidence="3 4">
    <name type="scientific">Neotamlana sargassicola</name>
    <dbReference type="NCBI Taxonomy" id="2883125"/>
    <lineage>
        <taxon>Bacteria</taxon>
        <taxon>Pseudomonadati</taxon>
        <taxon>Bacteroidota</taxon>
        <taxon>Flavobacteriia</taxon>
        <taxon>Flavobacteriales</taxon>
        <taxon>Flavobacteriaceae</taxon>
        <taxon>Neotamlana</taxon>
    </lineage>
</organism>
<evidence type="ECO:0000313" key="4">
    <source>
        <dbReference type="Proteomes" id="UP001139286"/>
    </source>
</evidence>
<sequence>MKNSKLILVTLSIVGLLATSCDPSVESPGSEDVSQVTYLPKITLDGDVNTVLPCDTETYSDPGAIAEAGGTEIELFTSISGTYYGGTTVDGADIYSVSYSAYNDDGIPATAFREVVWEPCNGDLVTSIAGVYTCSSLVRSPGYATADIGPIIIKDLGNGIYGISDAIGGWYEHEYGYGPDYSAKGLTIVANDIAANDFTLNNTTSTLPWGGTITLSEFTVDAAAGTISVTSEWPAYGYTWKYTLTQI</sequence>
<name>A0A9X1L449_9FLAO</name>
<dbReference type="PROSITE" id="PS51257">
    <property type="entry name" value="PROKAR_LIPOPROTEIN"/>
    <property type="match status" value="1"/>
</dbReference>